<protein>
    <submittedName>
        <fullName evidence="1">Uncharacterized protein</fullName>
    </submittedName>
</protein>
<accession>A0ABN9B5U4</accession>
<gene>
    <name evidence="1" type="ORF">SPARVUS_LOCUS2089323</name>
</gene>
<dbReference type="EMBL" id="CATNWA010002222">
    <property type="protein sequence ID" value="CAI9542393.1"/>
    <property type="molecule type" value="Genomic_DNA"/>
</dbReference>
<evidence type="ECO:0000313" key="1">
    <source>
        <dbReference type="EMBL" id="CAI9542393.1"/>
    </source>
</evidence>
<comment type="caution">
    <text evidence="1">The sequence shown here is derived from an EMBL/GenBank/DDBJ whole genome shotgun (WGS) entry which is preliminary data.</text>
</comment>
<reference evidence="1" key="1">
    <citation type="submission" date="2023-05" db="EMBL/GenBank/DDBJ databases">
        <authorList>
            <person name="Stuckert A."/>
        </authorList>
    </citation>
    <scope>NUCLEOTIDE SEQUENCE</scope>
</reference>
<dbReference type="Proteomes" id="UP001162483">
    <property type="component" value="Unassembled WGS sequence"/>
</dbReference>
<sequence>MIRDLRCELLINISFVSKGGKGVWWRESLRPPGRGSA</sequence>
<keyword evidence="2" id="KW-1185">Reference proteome</keyword>
<name>A0ABN9B5U4_9NEOB</name>
<organism evidence="1 2">
    <name type="scientific">Staurois parvus</name>
    <dbReference type="NCBI Taxonomy" id="386267"/>
    <lineage>
        <taxon>Eukaryota</taxon>
        <taxon>Metazoa</taxon>
        <taxon>Chordata</taxon>
        <taxon>Craniata</taxon>
        <taxon>Vertebrata</taxon>
        <taxon>Euteleostomi</taxon>
        <taxon>Amphibia</taxon>
        <taxon>Batrachia</taxon>
        <taxon>Anura</taxon>
        <taxon>Neobatrachia</taxon>
        <taxon>Ranoidea</taxon>
        <taxon>Ranidae</taxon>
        <taxon>Staurois</taxon>
    </lineage>
</organism>
<evidence type="ECO:0000313" key="2">
    <source>
        <dbReference type="Proteomes" id="UP001162483"/>
    </source>
</evidence>
<proteinExistence type="predicted"/>